<accession>A0A663N657</accession>
<dbReference type="AlphaFoldDB" id="A0A663N657"/>
<protein>
    <recommendedName>
        <fullName evidence="4">MORN repeat containing 2</fullName>
    </recommendedName>
</protein>
<dbReference type="SMART" id="SM00698">
    <property type="entry name" value="MORN"/>
    <property type="match status" value="1"/>
</dbReference>
<dbReference type="InterPro" id="IPR052849">
    <property type="entry name" value="MORN_repeat_protein"/>
</dbReference>
<dbReference type="InterPro" id="IPR003409">
    <property type="entry name" value="MORN"/>
</dbReference>
<organism evidence="2 3">
    <name type="scientific">Athene cunicularia</name>
    <name type="common">Burrowing owl</name>
    <name type="synonym">Speotyto cunicularia</name>
    <dbReference type="NCBI Taxonomy" id="194338"/>
    <lineage>
        <taxon>Eukaryota</taxon>
        <taxon>Metazoa</taxon>
        <taxon>Chordata</taxon>
        <taxon>Craniata</taxon>
        <taxon>Vertebrata</taxon>
        <taxon>Euteleostomi</taxon>
        <taxon>Archelosauria</taxon>
        <taxon>Archosauria</taxon>
        <taxon>Dinosauria</taxon>
        <taxon>Saurischia</taxon>
        <taxon>Theropoda</taxon>
        <taxon>Coelurosauria</taxon>
        <taxon>Aves</taxon>
        <taxon>Neognathae</taxon>
        <taxon>Neoaves</taxon>
        <taxon>Telluraves</taxon>
        <taxon>Strigiformes</taxon>
        <taxon>Strigidae</taxon>
        <taxon>Athene</taxon>
    </lineage>
</organism>
<reference evidence="2" key="1">
    <citation type="submission" date="2025-08" db="UniProtKB">
        <authorList>
            <consortium name="Ensembl"/>
        </authorList>
    </citation>
    <scope>IDENTIFICATION</scope>
</reference>
<dbReference type="PANTHER" id="PTHR46917:SF1">
    <property type="entry name" value="MORN REPEAT-CONTAINING PROTEIN 2"/>
    <property type="match status" value="1"/>
</dbReference>
<keyword evidence="1" id="KW-0677">Repeat</keyword>
<name>A0A663N657_ATHCN</name>
<sequence length="84" mass="9480">MNAAGRLEHPSGAVYEGEFRDNMFHGAGTHTFPNGAKYVGPFSENNYVSGLRQSSQKQNSSDLFQSWFKLFAYRCMQKYSADLC</sequence>
<evidence type="ECO:0000313" key="2">
    <source>
        <dbReference type="Ensembl" id="ENSACUP00000019063.1"/>
    </source>
</evidence>
<dbReference type="Ensembl" id="ENSACUT00000020341.1">
    <property type="protein sequence ID" value="ENSACUP00000019063.1"/>
    <property type="gene ID" value="ENSACUG00000012790.1"/>
</dbReference>
<proteinExistence type="predicted"/>
<evidence type="ECO:0008006" key="4">
    <source>
        <dbReference type="Google" id="ProtNLM"/>
    </source>
</evidence>
<dbReference type="Pfam" id="PF02493">
    <property type="entry name" value="MORN"/>
    <property type="match status" value="1"/>
</dbReference>
<keyword evidence="3" id="KW-1185">Reference proteome</keyword>
<evidence type="ECO:0000313" key="3">
    <source>
        <dbReference type="Proteomes" id="UP000472269"/>
    </source>
</evidence>
<dbReference type="Proteomes" id="UP000472269">
    <property type="component" value="Unplaced"/>
</dbReference>
<dbReference type="PANTHER" id="PTHR46917">
    <property type="entry name" value="MORN REPEAT-CONTAINING PROTEIN 2"/>
    <property type="match status" value="1"/>
</dbReference>
<dbReference type="SUPFAM" id="SSF82185">
    <property type="entry name" value="Histone H3 K4-specific methyltransferase SET7/9 N-terminal domain"/>
    <property type="match status" value="1"/>
</dbReference>
<reference evidence="2" key="2">
    <citation type="submission" date="2025-09" db="UniProtKB">
        <authorList>
            <consortium name="Ensembl"/>
        </authorList>
    </citation>
    <scope>IDENTIFICATION</scope>
</reference>
<dbReference type="Gene3D" id="2.20.110.10">
    <property type="entry name" value="Histone H3 K4-specific methyltransferase SET7/9 N-terminal domain"/>
    <property type="match status" value="1"/>
</dbReference>
<evidence type="ECO:0000256" key="1">
    <source>
        <dbReference type="ARBA" id="ARBA00022737"/>
    </source>
</evidence>